<keyword evidence="6" id="KW-0201">Cytochrome c-type biogenesis</keyword>
<feature type="transmembrane region" description="Helical" evidence="10">
    <location>
        <begin position="432"/>
        <end position="453"/>
    </location>
</feature>
<dbReference type="STRING" id="205920.ECH_0137"/>
<feature type="transmembrane region" description="Helical" evidence="10">
    <location>
        <begin position="605"/>
        <end position="628"/>
    </location>
</feature>
<evidence type="ECO:0000256" key="8">
    <source>
        <dbReference type="ARBA" id="ARBA00023136"/>
    </source>
</evidence>
<keyword evidence="5 10" id="KW-0812">Transmembrane</keyword>
<evidence type="ECO:0000313" key="14">
    <source>
        <dbReference type="Proteomes" id="UP000008320"/>
    </source>
</evidence>
<evidence type="ECO:0000256" key="4">
    <source>
        <dbReference type="ARBA" id="ARBA00022519"/>
    </source>
</evidence>
<name>Q2GHW8_EHRCR</name>
<dbReference type="EMBL" id="CP000236">
    <property type="protein sequence ID" value="ABD44546.1"/>
    <property type="molecule type" value="Genomic_DNA"/>
</dbReference>
<dbReference type="InterPro" id="IPR003567">
    <property type="entry name" value="Cyt_c_biogenesis"/>
</dbReference>
<feature type="domain" description="Cytochrome c assembly protein" evidence="11">
    <location>
        <begin position="80"/>
        <end position="284"/>
    </location>
</feature>
<dbReference type="eggNOG" id="COG1138">
    <property type="taxonomic scope" value="Bacteria"/>
</dbReference>
<comment type="subcellular location">
    <subcellularLocation>
        <location evidence="1">Cell inner membrane</location>
        <topology evidence="1">Multi-pass membrane protein</topology>
    </subcellularLocation>
</comment>
<feature type="transmembrane region" description="Helical" evidence="10">
    <location>
        <begin position="238"/>
        <end position="254"/>
    </location>
</feature>
<keyword evidence="4" id="KW-0997">Cell inner membrane</keyword>
<feature type="domain" description="Cytochrome c-type biogenesis protein CcmF C-terminal" evidence="12">
    <location>
        <begin position="304"/>
        <end position="621"/>
    </location>
</feature>
<dbReference type="PRINTS" id="PR01411">
    <property type="entry name" value="CCMFBIOGNSIS"/>
</dbReference>
<evidence type="ECO:0000259" key="12">
    <source>
        <dbReference type="Pfam" id="PF16327"/>
    </source>
</evidence>
<keyword evidence="14" id="KW-1185">Reference proteome</keyword>
<feature type="transmembrane region" description="Helical" evidence="10">
    <location>
        <begin position="164"/>
        <end position="185"/>
    </location>
</feature>
<comment type="function">
    <text evidence="9">Required for the biogenesis of c-type cytochromes. Possible subunit of a heme lyase.</text>
</comment>
<dbReference type="OrthoDB" id="9761451at2"/>
<dbReference type="Pfam" id="PF16327">
    <property type="entry name" value="CcmF_C"/>
    <property type="match status" value="1"/>
</dbReference>
<dbReference type="RefSeq" id="WP_006010093.1">
    <property type="nucleotide sequence ID" value="NC_007799.1"/>
</dbReference>
<evidence type="ECO:0000256" key="2">
    <source>
        <dbReference type="ARBA" id="ARBA00009186"/>
    </source>
</evidence>
<evidence type="ECO:0000256" key="7">
    <source>
        <dbReference type="ARBA" id="ARBA00022989"/>
    </source>
</evidence>
<feature type="transmembrane region" description="Helical" evidence="10">
    <location>
        <begin position="117"/>
        <end position="137"/>
    </location>
</feature>
<feature type="transmembrane region" description="Helical" evidence="10">
    <location>
        <begin position="477"/>
        <end position="500"/>
    </location>
</feature>
<feature type="transmembrane region" description="Helical" evidence="10">
    <location>
        <begin position="6"/>
        <end position="25"/>
    </location>
</feature>
<proteinExistence type="inferred from homology"/>
<feature type="transmembrane region" description="Helical" evidence="10">
    <location>
        <begin position="197"/>
        <end position="218"/>
    </location>
</feature>
<protein>
    <submittedName>
        <fullName evidence="13">Cytochrome c-type biogenesis protein CcmF</fullName>
    </submittedName>
</protein>
<dbReference type="InterPro" id="IPR032523">
    <property type="entry name" value="CcmF_C"/>
</dbReference>
<dbReference type="KEGG" id="ech:ECH_0137"/>
<feature type="transmembrane region" description="Helical" evidence="10">
    <location>
        <begin position="383"/>
        <end position="401"/>
    </location>
</feature>
<feature type="transmembrane region" description="Helical" evidence="10">
    <location>
        <begin position="259"/>
        <end position="281"/>
    </location>
</feature>
<evidence type="ECO:0000256" key="3">
    <source>
        <dbReference type="ARBA" id="ARBA00022475"/>
    </source>
</evidence>
<dbReference type="GO" id="GO:0005886">
    <property type="term" value="C:plasma membrane"/>
    <property type="evidence" value="ECO:0007669"/>
    <property type="project" value="UniProtKB-SubCell"/>
</dbReference>
<dbReference type="Pfam" id="PF01578">
    <property type="entry name" value="Cytochrom_C_asm"/>
    <property type="match status" value="1"/>
</dbReference>
<dbReference type="GO" id="GO:0020037">
    <property type="term" value="F:heme binding"/>
    <property type="evidence" value="ECO:0007669"/>
    <property type="project" value="InterPro"/>
</dbReference>
<evidence type="ECO:0000259" key="11">
    <source>
        <dbReference type="Pfam" id="PF01578"/>
    </source>
</evidence>
<dbReference type="Proteomes" id="UP000008320">
    <property type="component" value="Chromosome"/>
</dbReference>
<dbReference type="GO" id="GO:0015232">
    <property type="term" value="F:heme transmembrane transporter activity"/>
    <property type="evidence" value="ECO:0007669"/>
    <property type="project" value="InterPro"/>
</dbReference>
<feature type="transmembrane region" description="Helical" evidence="10">
    <location>
        <begin position="408"/>
        <end position="426"/>
    </location>
</feature>
<dbReference type="PANTHER" id="PTHR43653:SF1">
    <property type="entry name" value="CYTOCHROME C-TYPE BIOGENESIS PROTEIN CCMF"/>
    <property type="match status" value="1"/>
</dbReference>
<keyword evidence="3" id="KW-1003">Cell membrane</keyword>
<dbReference type="GO" id="GO:0017004">
    <property type="term" value="P:cytochrome complex assembly"/>
    <property type="evidence" value="ECO:0007669"/>
    <property type="project" value="UniProtKB-KW"/>
</dbReference>
<dbReference type="PRINTS" id="PR01410">
    <property type="entry name" value="CCBIOGENESIS"/>
</dbReference>
<dbReference type="HOGENOM" id="CLU_015041_3_0_5"/>
<accession>Q2GHW8</accession>
<dbReference type="AlphaFoldDB" id="Q2GHW8"/>
<keyword evidence="7 10" id="KW-1133">Transmembrane helix</keyword>
<evidence type="ECO:0000256" key="1">
    <source>
        <dbReference type="ARBA" id="ARBA00004429"/>
    </source>
</evidence>
<dbReference type="InterPro" id="IPR003568">
    <property type="entry name" value="Cyt_c_biogenesis_CcmF"/>
</dbReference>
<dbReference type="InterPro" id="IPR002541">
    <property type="entry name" value="Cyt_c_assembly"/>
</dbReference>
<reference evidence="13 14" key="1">
    <citation type="journal article" date="2006" name="PLoS Genet.">
        <title>Comparative genomics of emerging human ehrlichiosis agents.</title>
        <authorList>
            <person name="Dunning Hotopp J.C."/>
            <person name="Lin M."/>
            <person name="Madupu R."/>
            <person name="Crabtree J."/>
            <person name="Angiuoli S.V."/>
            <person name="Eisen J.A."/>
            <person name="Seshadri R."/>
            <person name="Ren Q."/>
            <person name="Wu M."/>
            <person name="Utterback T.R."/>
            <person name="Smith S."/>
            <person name="Lewis M."/>
            <person name="Khouri H."/>
            <person name="Zhang C."/>
            <person name="Niu H."/>
            <person name="Lin Q."/>
            <person name="Ohashi N."/>
            <person name="Zhi N."/>
            <person name="Nelson W."/>
            <person name="Brinkac L.M."/>
            <person name="Dodson R.J."/>
            <person name="Rosovitz M.J."/>
            <person name="Sundaram J."/>
            <person name="Daugherty S.C."/>
            <person name="Davidsen T."/>
            <person name="Durkin A.S."/>
            <person name="Gwinn M."/>
            <person name="Haft D.H."/>
            <person name="Selengut J.D."/>
            <person name="Sullivan S.A."/>
            <person name="Zafar N."/>
            <person name="Zhou L."/>
            <person name="Benahmed F."/>
            <person name="Forberger H."/>
            <person name="Halpin R."/>
            <person name="Mulligan S."/>
            <person name="Robinson J."/>
            <person name="White O."/>
            <person name="Rikihisa Y."/>
            <person name="Tettelin H."/>
        </authorList>
    </citation>
    <scope>NUCLEOTIDE SEQUENCE [LARGE SCALE GENOMIC DNA]</scope>
    <source>
        <strain evidence="14">ATCC CRL-10679 / Arkansas</strain>
    </source>
</reference>
<gene>
    <name evidence="13" type="primary">ccmF</name>
    <name evidence="13" type="ordered locus">ECH_0137</name>
</gene>
<evidence type="ECO:0000256" key="5">
    <source>
        <dbReference type="ARBA" id="ARBA00022692"/>
    </source>
</evidence>
<feature type="transmembrane region" description="Helical" evidence="10">
    <location>
        <begin position="342"/>
        <end position="363"/>
    </location>
</feature>
<evidence type="ECO:0000256" key="6">
    <source>
        <dbReference type="ARBA" id="ARBA00022748"/>
    </source>
</evidence>
<sequence>MVSLIELPLLMACVFSVVYPFVVNISFCWSKVLTMLIFILTSSAVGLLLYIHIVDDFSFCNVYYNSHTTKHLLYKIFGIWGNYEGSILLWVWIISLYSLLLEILLDKDDFKRISISIQHVINFGFLLFTLVASNPFMKMPTVEYEGLGFNPILQDTGLMVHPPILYLGYVGFSVVFSLAVAGIILQKDSVEWAMIINKWALVAWSFLTLGIGLGSWWAYRELGWGGFWFWDPVENVSLMPWLLGTALIHLLPLVRKFNLFYNSAVLLSICSFVMSLIGTFLVRSGVLVSVHTFANDPEHGFYILMLIGIIISSGIISFICFTKKTQKREYDFLLLSKVTMLLFNNVLLLTAFAIVFIGTIYPVILEFITGDVIAVGAPYYNTLFNYLIFCTLILMIITLGLDEERNKILIKNFKFSGFVVLLIFPFMIDNNFFIVLILLLSVFLFLSVLEAYYRKIKIFTVSFSETIKLAKSCSKKYYSMLIAHMGVAVFMFGIIGSIVWGETYELYMKDNSLINVKNFQVVLSGLSFVKNKNYDAIRGRFLIVKSGEVLGKVFPENRFYVVEGVRNAESAIYRHWLSDIYIVIGDIDKVKGIAVKVYYKPYINLIWMGFLLVAFGGVIGLLSSHIITKKSLVLETSKTNGASCT</sequence>
<comment type="similarity">
    <text evidence="2">Belongs to the CcmF/CycK/Ccl1/NrfE/CcsA family.</text>
</comment>
<dbReference type="PANTHER" id="PTHR43653">
    <property type="entry name" value="CYTOCHROME C ASSEMBLY PROTEIN-RELATED"/>
    <property type="match status" value="1"/>
</dbReference>
<feature type="transmembrane region" description="Helical" evidence="10">
    <location>
        <begin position="301"/>
        <end position="321"/>
    </location>
</feature>
<keyword evidence="8 10" id="KW-0472">Membrane</keyword>
<evidence type="ECO:0000256" key="9">
    <source>
        <dbReference type="ARBA" id="ARBA00037230"/>
    </source>
</evidence>
<evidence type="ECO:0000256" key="10">
    <source>
        <dbReference type="SAM" id="Phobius"/>
    </source>
</evidence>
<organism evidence="13 14">
    <name type="scientific">Ehrlichia chaffeensis (strain ATCC CRL-10679 / Arkansas)</name>
    <dbReference type="NCBI Taxonomy" id="205920"/>
    <lineage>
        <taxon>Bacteria</taxon>
        <taxon>Pseudomonadati</taxon>
        <taxon>Pseudomonadota</taxon>
        <taxon>Alphaproteobacteria</taxon>
        <taxon>Rickettsiales</taxon>
        <taxon>Anaplasmataceae</taxon>
        <taxon>Ehrlichia</taxon>
    </lineage>
</organism>
<feature type="transmembrane region" description="Helical" evidence="10">
    <location>
        <begin position="32"/>
        <end position="53"/>
    </location>
</feature>
<evidence type="ECO:0000313" key="13">
    <source>
        <dbReference type="EMBL" id="ABD44546.1"/>
    </source>
</evidence>
<feature type="transmembrane region" description="Helical" evidence="10">
    <location>
        <begin position="87"/>
        <end position="105"/>
    </location>
</feature>